<sequence>MQIKRFQLFREDVRDLVELTVGKMEMYHVVGALVLECTVIYYTEGRIRTSSPPFLLGLYWLSAAGTFIYVLLCVWFSMYASISSHSFGVRLLTRFVRLPIPGSQQINALNARLTDFERQGKKIMRIPFSRDVPQWQQRRDLKDQPDPRLGKGEGDENFLTAVVKPGAMKQQDLLEEGVQAYQDDEVGLQQAAQNLPGKHVRLFRELQAKWQCYDAYARVSMSLGVNHICMTMSYYVIGLTVLEYRSPSIMFALVLVFQATNLALAWLDVAGLKRKTISSLELLGSVPPFITCISMVSAPYLEGGRGQFDPNHEFVLGCVAFFITAIWLEGLLHLAWPSADLVMLPKRFRSVLFLDVFGVADDIKQEAHHSQQEDERSPIHEISREEAEAADTAVSDAEAAVRRWAELPDGTVEEKDIKETLESLRSKVLMWRKAGVSAKDSIAASSSQFLVQVLNGEAARRASARGDTADLDVRGPEV</sequence>
<keyword evidence="1" id="KW-0472">Membrane</keyword>
<comment type="caution">
    <text evidence="2">The sequence shown here is derived from an EMBL/GenBank/DDBJ whole genome shotgun (WGS) entry which is preliminary data.</text>
</comment>
<keyword evidence="1" id="KW-1133">Transmembrane helix</keyword>
<feature type="transmembrane region" description="Helical" evidence="1">
    <location>
        <begin position="26"/>
        <end position="43"/>
    </location>
</feature>
<protein>
    <submittedName>
        <fullName evidence="2">AMT1-1 protein</fullName>
    </submittedName>
</protein>
<gene>
    <name evidence="2" type="primary">AMT1-1</name>
    <name evidence="2" type="ORF">SNAT2548_LOCUS6951</name>
</gene>
<reference evidence="2" key="1">
    <citation type="submission" date="2021-02" db="EMBL/GenBank/DDBJ databases">
        <authorList>
            <person name="Dougan E. K."/>
            <person name="Rhodes N."/>
            <person name="Thang M."/>
            <person name="Chan C."/>
        </authorList>
    </citation>
    <scope>NUCLEOTIDE SEQUENCE</scope>
</reference>
<accession>A0A812JVL3</accession>
<feature type="transmembrane region" description="Helical" evidence="1">
    <location>
        <begin position="58"/>
        <end position="82"/>
    </location>
</feature>
<keyword evidence="1" id="KW-0812">Transmembrane</keyword>
<organism evidence="2 3">
    <name type="scientific">Symbiodinium natans</name>
    <dbReference type="NCBI Taxonomy" id="878477"/>
    <lineage>
        <taxon>Eukaryota</taxon>
        <taxon>Sar</taxon>
        <taxon>Alveolata</taxon>
        <taxon>Dinophyceae</taxon>
        <taxon>Suessiales</taxon>
        <taxon>Symbiodiniaceae</taxon>
        <taxon>Symbiodinium</taxon>
    </lineage>
</organism>
<evidence type="ECO:0000256" key="1">
    <source>
        <dbReference type="SAM" id="Phobius"/>
    </source>
</evidence>
<keyword evidence="3" id="KW-1185">Reference proteome</keyword>
<dbReference type="Proteomes" id="UP000604046">
    <property type="component" value="Unassembled WGS sequence"/>
</dbReference>
<proteinExistence type="predicted"/>
<feature type="transmembrane region" description="Helical" evidence="1">
    <location>
        <begin position="314"/>
        <end position="336"/>
    </location>
</feature>
<dbReference type="OrthoDB" id="420453at2759"/>
<evidence type="ECO:0000313" key="3">
    <source>
        <dbReference type="Proteomes" id="UP000604046"/>
    </source>
</evidence>
<feature type="transmembrane region" description="Helical" evidence="1">
    <location>
        <begin position="249"/>
        <end position="270"/>
    </location>
</feature>
<dbReference type="AlphaFoldDB" id="A0A812JVL3"/>
<feature type="transmembrane region" description="Helical" evidence="1">
    <location>
        <begin position="215"/>
        <end position="237"/>
    </location>
</feature>
<evidence type="ECO:0000313" key="2">
    <source>
        <dbReference type="EMBL" id="CAE7209849.1"/>
    </source>
</evidence>
<feature type="transmembrane region" description="Helical" evidence="1">
    <location>
        <begin position="282"/>
        <end position="302"/>
    </location>
</feature>
<name>A0A812JVL3_9DINO</name>
<dbReference type="EMBL" id="CAJNDS010000476">
    <property type="protein sequence ID" value="CAE7209849.1"/>
    <property type="molecule type" value="Genomic_DNA"/>
</dbReference>